<evidence type="ECO:0000313" key="3">
    <source>
        <dbReference type="EMBL" id="MCG7946242.1"/>
    </source>
</evidence>
<dbReference type="Pfam" id="PF13443">
    <property type="entry name" value="HTH_26"/>
    <property type="match status" value="1"/>
</dbReference>
<feature type="compositionally biased region" description="Basic residues" evidence="1">
    <location>
        <begin position="94"/>
        <end position="108"/>
    </location>
</feature>
<reference evidence="3" key="1">
    <citation type="journal article" date="2021" name="Proc. Natl. Acad. Sci. U.S.A.">
        <title>Global biogeography of chemosynthetic symbionts reveals both localized and globally distributed symbiont groups. .</title>
        <authorList>
            <person name="Osvatic J.T."/>
            <person name="Wilkins L.G.E."/>
            <person name="Leibrecht L."/>
            <person name="Leray M."/>
            <person name="Zauner S."/>
            <person name="Polzin J."/>
            <person name="Camacho Y."/>
            <person name="Gros O."/>
            <person name="van Gils J.A."/>
            <person name="Eisen J.A."/>
            <person name="Petersen J.M."/>
            <person name="Yuen B."/>
        </authorList>
    </citation>
    <scope>NUCLEOTIDE SEQUENCE</scope>
    <source>
        <strain evidence="3">MAGclacostrist064TRANS</strain>
    </source>
</reference>
<comment type="caution">
    <text evidence="3">The sequence shown here is derived from an EMBL/GenBank/DDBJ whole genome shotgun (WGS) entry which is preliminary data.</text>
</comment>
<evidence type="ECO:0000259" key="2">
    <source>
        <dbReference type="Pfam" id="PF13443"/>
    </source>
</evidence>
<dbReference type="InterPro" id="IPR001387">
    <property type="entry name" value="Cro/C1-type_HTH"/>
</dbReference>
<dbReference type="Proteomes" id="UP000886667">
    <property type="component" value="Unassembled WGS sequence"/>
</dbReference>
<proteinExistence type="predicted"/>
<feature type="region of interest" description="Disordered" evidence="1">
    <location>
        <begin position="81"/>
        <end position="134"/>
    </location>
</feature>
<evidence type="ECO:0000256" key="1">
    <source>
        <dbReference type="SAM" id="MobiDB-lite"/>
    </source>
</evidence>
<accession>A0A9E4KCU3</accession>
<dbReference type="EMBL" id="JAEPCM010000262">
    <property type="protein sequence ID" value="MCG7946242.1"/>
    <property type="molecule type" value="Genomic_DNA"/>
</dbReference>
<feature type="compositionally biased region" description="Pro residues" evidence="1">
    <location>
        <begin position="125"/>
        <end position="134"/>
    </location>
</feature>
<gene>
    <name evidence="3" type="ORF">JAZ07_07835</name>
</gene>
<sequence>MMMTTIKLDSLMEWRLLPVMAERRIRRATDLKRLLEDEGIEISSSQLSRLVSSTPQRLSMELLGGLMRVLDCEASDLIRRVDRESNTTPTPKPTVKKKKAIIRQRKPASQKTEEAAESLTGPKVAPFPIPKREK</sequence>
<evidence type="ECO:0000313" key="4">
    <source>
        <dbReference type="Proteomes" id="UP000886667"/>
    </source>
</evidence>
<protein>
    <submittedName>
        <fullName evidence="3">Helix-turn-helix transcriptional regulator</fullName>
    </submittedName>
</protein>
<dbReference type="AlphaFoldDB" id="A0A9E4KCU3"/>
<name>A0A9E4KCU3_9GAMM</name>
<organism evidence="3 4">
    <name type="scientific">Candidatus Thiodiazotropha taylori</name>
    <dbReference type="NCBI Taxonomy" id="2792791"/>
    <lineage>
        <taxon>Bacteria</taxon>
        <taxon>Pseudomonadati</taxon>
        <taxon>Pseudomonadota</taxon>
        <taxon>Gammaproteobacteria</taxon>
        <taxon>Chromatiales</taxon>
        <taxon>Sedimenticolaceae</taxon>
        <taxon>Candidatus Thiodiazotropha</taxon>
    </lineage>
</organism>
<feature type="domain" description="HTH cro/C1-type" evidence="2">
    <location>
        <begin position="16"/>
        <end position="82"/>
    </location>
</feature>